<dbReference type="OrthoDB" id="9204719at2"/>
<dbReference type="Proteomes" id="UP000316096">
    <property type="component" value="Unassembled WGS sequence"/>
</dbReference>
<gene>
    <name evidence="3" type="ORF">FB559_7529</name>
</gene>
<evidence type="ECO:0000256" key="1">
    <source>
        <dbReference type="SAM" id="MobiDB-lite"/>
    </source>
</evidence>
<evidence type="ECO:0000259" key="2">
    <source>
        <dbReference type="Pfam" id="PF00899"/>
    </source>
</evidence>
<dbReference type="GO" id="GO:0005737">
    <property type="term" value="C:cytoplasm"/>
    <property type="evidence" value="ECO:0007669"/>
    <property type="project" value="TreeGrafter"/>
</dbReference>
<sequence>MQTDEDRVRSLPHLPRVKPEHQPYRTIDGHIRLGRGLFGIAAEIKDPSGRIWELLEAMNGSRTIPQIVELMSSGERPPVTAPQIMDTIESLFQAGHLEDANSLEPETLSPRERERYGRGHAYFRWVDTLPRKGSWDVQLRLRDARVVVVGVGGAGGAAAQGLAATGVGHLHCVDSDIVELSNLNRQVLYNEDDLGKPKVDVAVARLGRLNSDIKITGERSTVRGQADLEALAEDCDVLVLAADRPEIIRTWANRACLAKNVPWVGGGYHGALLTVGVFKPGDGACWECLKLAEARRPEMSIFRPEDESSFGTQTPGHPVTAASAGMAGLLMTHAAISLLTGVPALPAGRVYGMNLVALTDPVLVSHPRQPGCPACGTT</sequence>
<dbReference type="Gene3D" id="3.40.50.720">
    <property type="entry name" value="NAD(P)-binding Rossmann-like Domain"/>
    <property type="match status" value="1"/>
</dbReference>
<comment type="caution">
    <text evidence="3">The sequence shown here is derived from an EMBL/GenBank/DDBJ whole genome shotgun (WGS) entry which is preliminary data.</text>
</comment>
<dbReference type="Pfam" id="PF00899">
    <property type="entry name" value="ThiF"/>
    <property type="match status" value="1"/>
</dbReference>
<accession>A0A543BZJ2</accession>
<dbReference type="PANTHER" id="PTHR10953">
    <property type="entry name" value="UBIQUITIN-ACTIVATING ENZYME E1"/>
    <property type="match status" value="1"/>
</dbReference>
<protein>
    <submittedName>
        <fullName evidence="3">Bacteriocin biosynthesis cyclodehydratase domain-containing protein</fullName>
    </submittedName>
</protein>
<dbReference type="PANTHER" id="PTHR10953:SF102">
    <property type="entry name" value="ADENYLYLTRANSFERASE AND SULFURTRANSFERASE MOCS3"/>
    <property type="match status" value="1"/>
</dbReference>
<feature type="region of interest" description="Disordered" evidence="1">
    <location>
        <begin position="1"/>
        <end position="21"/>
    </location>
</feature>
<feature type="domain" description="THIF-type NAD/FAD binding fold" evidence="2">
    <location>
        <begin position="136"/>
        <end position="373"/>
    </location>
</feature>
<keyword evidence="4" id="KW-1185">Reference proteome</keyword>
<dbReference type="EMBL" id="VFOZ01000002">
    <property type="protein sequence ID" value="TQL90235.1"/>
    <property type="molecule type" value="Genomic_DNA"/>
</dbReference>
<dbReference type="InterPro" id="IPR035985">
    <property type="entry name" value="Ubiquitin-activating_enz"/>
</dbReference>
<evidence type="ECO:0000313" key="4">
    <source>
        <dbReference type="Proteomes" id="UP000316096"/>
    </source>
</evidence>
<dbReference type="InterPro" id="IPR000594">
    <property type="entry name" value="ThiF_NAD_FAD-bd"/>
</dbReference>
<dbReference type="GO" id="GO:0004792">
    <property type="term" value="F:thiosulfate-cyanide sulfurtransferase activity"/>
    <property type="evidence" value="ECO:0007669"/>
    <property type="project" value="TreeGrafter"/>
</dbReference>
<dbReference type="SUPFAM" id="SSF69572">
    <property type="entry name" value="Activating enzymes of the ubiquitin-like proteins"/>
    <property type="match status" value="1"/>
</dbReference>
<dbReference type="InterPro" id="IPR045886">
    <property type="entry name" value="ThiF/MoeB/HesA"/>
</dbReference>
<dbReference type="GO" id="GO:0016779">
    <property type="term" value="F:nucleotidyltransferase activity"/>
    <property type="evidence" value="ECO:0007669"/>
    <property type="project" value="TreeGrafter"/>
</dbReference>
<proteinExistence type="predicted"/>
<dbReference type="GO" id="GO:0008641">
    <property type="term" value="F:ubiquitin-like modifier activating enzyme activity"/>
    <property type="evidence" value="ECO:0007669"/>
    <property type="project" value="InterPro"/>
</dbReference>
<dbReference type="AlphaFoldDB" id="A0A543BZJ2"/>
<name>A0A543BZJ2_9ACTN</name>
<organism evidence="3 4">
    <name type="scientific">Actinoallomurus bryophytorum</name>
    <dbReference type="NCBI Taxonomy" id="1490222"/>
    <lineage>
        <taxon>Bacteria</taxon>
        <taxon>Bacillati</taxon>
        <taxon>Actinomycetota</taxon>
        <taxon>Actinomycetes</taxon>
        <taxon>Streptosporangiales</taxon>
        <taxon>Thermomonosporaceae</taxon>
        <taxon>Actinoallomurus</taxon>
    </lineage>
</organism>
<reference evidence="3 4" key="1">
    <citation type="submission" date="2019-06" db="EMBL/GenBank/DDBJ databases">
        <title>Sequencing the genomes of 1000 actinobacteria strains.</title>
        <authorList>
            <person name="Klenk H.-P."/>
        </authorList>
    </citation>
    <scope>NUCLEOTIDE SEQUENCE [LARGE SCALE GENOMIC DNA]</scope>
    <source>
        <strain evidence="3 4">DSM 102200</strain>
    </source>
</reference>
<evidence type="ECO:0000313" key="3">
    <source>
        <dbReference type="EMBL" id="TQL90235.1"/>
    </source>
</evidence>